<dbReference type="AlphaFoldDB" id="A0A6L7I4R4"/>
<protein>
    <submittedName>
        <fullName evidence="3">DUF4328 domain-containing protein</fullName>
    </submittedName>
</protein>
<feature type="transmembrane region" description="Helical" evidence="1">
    <location>
        <begin position="69"/>
        <end position="91"/>
    </location>
</feature>
<evidence type="ECO:0000259" key="2">
    <source>
        <dbReference type="Pfam" id="PF14219"/>
    </source>
</evidence>
<name>A0A6L7I4R4_9GAMM</name>
<feature type="domain" description="DUF4328" evidence="2">
    <location>
        <begin position="62"/>
        <end position="211"/>
    </location>
</feature>
<evidence type="ECO:0000256" key="1">
    <source>
        <dbReference type="SAM" id="Phobius"/>
    </source>
</evidence>
<dbReference type="InterPro" id="IPR025565">
    <property type="entry name" value="DUF4328"/>
</dbReference>
<sequence>MSGNIFKFKDATQLTLWVRYMLYAQIVVALIAIGSNYLEYQLLMDYQSGAYFSEEQAIADGDANDMRQLWVGLIYSLVFIVSGVMILKWIYRANFNARQLGATDMNFTPGWSIGYFFIPIFCIWKPFQAMKEIWLASHDPERWSLSDSSSTVNLWWLLWIVSNILGQAEYKFAERAEELQEFVYANMVSQVSEVSGILLALITLNLVNHIYRAQTKALARVEQQTYQDAQQFVAG</sequence>
<accession>A0A6L7I4R4</accession>
<proteinExistence type="predicted"/>
<dbReference type="RefSeq" id="WP_160798884.1">
    <property type="nucleotide sequence ID" value="NZ_CANMWR010000008.1"/>
</dbReference>
<comment type="caution">
    <text evidence="3">The sequence shown here is derived from an EMBL/GenBank/DDBJ whole genome shotgun (WGS) entry which is preliminary data.</text>
</comment>
<keyword evidence="1" id="KW-1133">Transmembrane helix</keyword>
<gene>
    <name evidence="3" type="ORF">GNT65_19690</name>
</gene>
<keyword evidence="1" id="KW-0812">Transmembrane</keyword>
<feature type="transmembrane region" description="Helical" evidence="1">
    <location>
        <begin position="20"/>
        <end position="38"/>
    </location>
</feature>
<dbReference type="Proteomes" id="UP000474778">
    <property type="component" value="Unassembled WGS sequence"/>
</dbReference>
<organism evidence="3 4">
    <name type="scientific">Shewanella insulae</name>
    <dbReference type="NCBI Taxonomy" id="2681496"/>
    <lineage>
        <taxon>Bacteria</taxon>
        <taxon>Pseudomonadati</taxon>
        <taxon>Pseudomonadota</taxon>
        <taxon>Gammaproteobacteria</taxon>
        <taxon>Alteromonadales</taxon>
        <taxon>Shewanellaceae</taxon>
        <taxon>Shewanella</taxon>
    </lineage>
</organism>
<reference evidence="3 4" key="1">
    <citation type="submission" date="2019-12" db="EMBL/GenBank/DDBJ databases">
        <title>Shewanella insulae sp. nov., isolated from a tidal flat.</title>
        <authorList>
            <person name="Yoon J.-H."/>
        </authorList>
    </citation>
    <scope>NUCLEOTIDE SEQUENCE [LARGE SCALE GENOMIC DNA]</scope>
    <source>
        <strain evidence="3 4">JBTF-M18</strain>
    </source>
</reference>
<evidence type="ECO:0000313" key="4">
    <source>
        <dbReference type="Proteomes" id="UP000474778"/>
    </source>
</evidence>
<keyword evidence="4" id="KW-1185">Reference proteome</keyword>
<dbReference type="EMBL" id="WRPA01000027">
    <property type="protein sequence ID" value="MXR70884.1"/>
    <property type="molecule type" value="Genomic_DNA"/>
</dbReference>
<feature type="transmembrane region" description="Helical" evidence="1">
    <location>
        <begin position="111"/>
        <end position="127"/>
    </location>
</feature>
<dbReference type="Pfam" id="PF14219">
    <property type="entry name" value="DUF4328"/>
    <property type="match status" value="1"/>
</dbReference>
<keyword evidence="1" id="KW-0472">Membrane</keyword>
<evidence type="ECO:0000313" key="3">
    <source>
        <dbReference type="EMBL" id="MXR70884.1"/>
    </source>
</evidence>